<evidence type="ECO:0000256" key="6">
    <source>
        <dbReference type="HAMAP-Rule" id="MF_00365"/>
    </source>
</evidence>
<dbReference type="PATRIC" id="fig|1341683.3.peg.2620"/>
<dbReference type="GO" id="GO:0003697">
    <property type="term" value="F:single-stranded DNA binding"/>
    <property type="evidence" value="ECO:0007669"/>
    <property type="project" value="UniProtKB-UniRule"/>
</dbReference>
<organism evidence="8 9">
    <name type="scientific">Acinetobacter brisouii CIP 110357</name>
    <dbReference type="NCBI Taxonomy" id="1341683"/>
    <lineage>
        <taxon>Bacteria</taxon>
        <taxon>Pseudomonadati</taxon>
        <taxon>Pseudomonadota</taxon>
        <taxon>Gammaproteobacteria</taxon>
        <taxon>Moraxellales</taxon>
        <taxon>Moraxellaceae</taxon>
        <taxon>Acinetobacter</taxon>
    </lineage>
</organism>
<dbReference type="AlphaFoldDB" id="V2U8F3"/>
<reference evidence="8 9" key="1">
    <citation type="submission" date="2013-10" db="EMBL/GenBank/DDBJ databases">
        <title>The Genome Sequence of Acinetobacter brisouii CIP 110357.</title>
        <authorList>
            <consortium name="The Broad Institute Genomics Platform"/>
            <consortium name="The Broad Institute Genome Sequencing Center for Infectious Disease"/>
            <person name="Cerqueira G."/>
            <person name="Feldgarden M."/>
            <person name="Courvalin P."/>
            <person name="Grillot-Courvalin C."/>
            <person name="Clermont D."/>
            <person name="Rocha E."/>
            <person name="Yoon E.-J."/>
            <person name="Nemec A."/>
            <person name="Young S.K."/>
            <person name="Zeng Q."/>
            <person name="Gargeya S."/>
            <person name="Fitzgerald M."/>
            <person name="Abouelleil A."/>
            <person name="Alvarado L."/>
            <person name="Berlin A.M."/>
            <person name="Chapman S.B."/>
            <person name="Gainer-Dewar J."/>
            <person name="Goldberg J."/>
            <person name="Gnerre S."/>
            <person name="Griggs A."/>
            <person name="Gujja S."/>
            <person name="Hansen M."/>
            <person name="Howarth C."/>
            <person name="Imamovic A."/>
            <person name="Ireland A."/>
            <person name="Larimer J."/>
            <person name="McCowan C."/>
            <person name="Murphy C."/>
            <person name="Pearson M."/>
            <person name="Poon T.W."/>
            <person name="Priest M."/>
            <person name="Roberts A."/>
            <person name="Saif S."/>
            <person name="Shea T."/>
            <person name="Sykes S."/>
            <person name="Wortman J."/>
            <person name="Nusbaum C."/>
            <person name="Birren B."/>
        </authorList>
    </citation>
    <scope>NUCLEOTIDE SEQUENCE [LARGE SCALE GENOMIC DNA]</scope>
    <source>
        <strain evidence="8 9">CIP 110357</strain>
    </source>
</reference>
<keyword evidence="2 6" id="KW-0235">DNA replication</keyword>
<dbReference type="NCBIfam" id="TIGR00611">
    <property type="entry name" value="recf"/>
    <property type="match status" value="1"/>
</dbReference>
<dbReference type="InterPro" id="IPR001238">
    <property type="entry name" value="DNA-binding_RecF"/>
</dbReference>
<dbReference type="EMBL" id="AYEU01000007">
    <property type="protein sequence ID" value="ESK50663.1"/>
    <property type="molecule type" value="Genomic_DNA"/>
</dbReference>
<dbReference type="Gene3D" id="1.20.1050.90">
    <property type="entry name" value="RecF/RecN/SMC, N-terminal domain"/>
    <property type="match status" value="1"/>
</dbReference>
<sequence length="372" mass="42772">MHITRLSIERVRNIKMAALPCLQPFNVFYGKNGSGKTSVLEAIHLLATGRSFRTHLPKNYIQHEQSHALIFAQAGQDKIGIQKMTSGEQVIKVNGDSIATQGQLAKLLPLQLIEPQSTDIIDHGAKPRRQLLDWLMFHVEPDFYTTWQAYTRALKQRNSLLKAQRQLTLLDLEPWNRLLGEYGEILHHQRASIVQRWNTFFQQDIQYLLPDVEIRLEYSAGFHEKEGLLQQLVLAHEKDKDRRYTEYGPHRADLRLKTALGDADTVLSRGQKKLLIMALKLSQIAMLHASNKETVVLLDDLTAELDYAAQRRLLERLSQLGSQVFLTTLDHELVQKHLHDLSIFYQLFNVDNGEIHRIHADQQHAESAVHND</sequence>
<evidence type="ECO:0000256" key="4">
    <source>
        <dbReference type="ARBA" id="ARBA00022840"/>
    </source>
</evidence>
<dbReference type="SUPFAM" id="SSF52540">
    <property type="entry name" value="P-loop containing nucleoside triphosphate hydrolases"/>
    <property type="match status" value="1"/>
</dbReference>
<feature type="binding site" evidence="6">
    <location>
        <begin position="30"/>
        <end position="37"/>
    </location>
    <ligand>
        <name>ATP</name>
        <dbReference type="ChEBI" id="CHEBI:30616"/>
    </ligand>
</feature>
<keyword evidence="5 6" id="KW-0238">DNA-binding</keyword>
<dbReference type="GO" id="GO:0005524">
    <property type="term" value="F:ATP binding"/>
    <property type="evidence" value="ECO:0007669"/>
    <property type="project" value="UniProtKB-UniRule"/>
</dbReference>
<comment type="similarity">
    <text evidence="6">Belongs to the RecF family.</text>
</comment>
<comment type="function">
    <text evidence="6">The RecF protein is involved in DNA metabolism; it is required for DNA replication and normal SOS inducibility. RecF binds preferentially to single-stranded, linear DNA. It also seems to bind ATP.</text>
</comment>
<proteinExistence type="inferred from homology"/>
<feature type="domain" description="RecF/RecN/SMC N-terminal" evidence="7">
    <location>
        <begin position="3"/>
        <end position="340"/>
    </location>
</feature>
<evidence type="ECO:0000313" key="8">
    <source>
        <dbReference type="EMBL" id="ESK50663.1"/>
    </source>
</evidence>
<dbReference type="Pfam" id="PF02463">
    <property type="entry name" value="SMC_N"/>
    <property type="match status" value="1"/>
</dbReference>
<evidence type="ECO:0000256" key="2">
    <source>
        <dbReference type="ARBA" id="ARBA00022705"/>
    </source>
</evidence>
<dbReference type="HOGENOM" id="CLU_040267_0_0_6"/>
<gene>
    <name evidence="6" type="primary">recF</name>
    <name evidence="8" type="ORF">P255_02651</name>
</gene>
<dbReference type="GO" id="GO:0006302">
    <property type="term" value="P:double-strand break repair"/>
    <property type="evidence" value="ECO:0007669"/>
    <property type="project" value="TreeGrafter"/>
</dbReference>
<dbReference type="Gene3D" id="3.40.50.300">
    <property type="entry name" value="P-loop containing nucleotide triphosphate hydrolases"/>
    <property type="match status" value="1"/>
</dbReference>
<dbReference type="GO" id="GO:0000731">
    <property type="term" value="P:DNA synthesis involved in DNA repair"/>
    <property type="evidence" value="ECO:0007669"/>
    <property type="project" value="TreeGrafter"/>
</dbReference>
<dbReference type="OrthoDB" id="9803889at2"/>
<dbReference type="HAMAP" id="MF_00365">
    <property type="entry name" value="RecF"/>
    <property type="match status" value="1"/>
</dbReference>
<dbReference type="GO" id="GO:0009432">
    <property type="term" value="P:SOS response"/>
    <property type="evidence" value="ECO:0007669"/>
    <property type="project" value="UniProtKB-UniRule"/>
</dbReference>
<protein>
    <recommendedName>
        <fullName evidence="6">DNA replication and repair protein RecF</fullName>
    </recommendedName>
</protein>
<keyword evidence="9" id="KW-1185">Reference proteome</keyword>
<dbReference type="InterPro" id="IPR027417">
    <property type="entry name" value="P-loop_NTPase"/>
</dbReference>
<evidence type="ECO:0000256" key="1">
    <source>
        <dbReference type="ARBA" id="ARBA00022490"/>
    </source>
</evidence>
<dbReference type="GO" id="GO:0005737">
    <property type="term" value="C:cytoplasm"/>
    <property type="evidence" value="ECO:0007669"/>
    <property type="project" value="UniProtKB-SubCell"/>
</dbReference>
<comment type="caution">
    <text evidence="8">The sequence shown here is derived from an EMBL/GenBank/DDBJ whole genome shotgun (WGS) entry which is preliminary data.</text>
</comment>
<dbReference type="GO" id="GO:0006260">
    <property type="term" value="P:DNA replication"/>
    <property type="evidence" value="ECO:0007669"/>
    <property type="project" value="UniProtKB-UniRule"/>
</dbReference>
<dbReference type="Proteomes" id="UP000018418">
    <property type="component" value="Unassembled WGS sequence"/>
</dbReference>
<dbReference type="InterPro" id="IPR003395">
    <property type="entry name" value="RecF/RecN/SMC_N"/>
</dbReference>
<keyword evidence="4 6" id="KW-0067">ATP-binding</keyword>
<dbReference type="PANTHER" id="PTHR32182">
    <property type="entry name" value="DNA REPLICATION AND REPAIR PROTEIN RECF"/>
    <property type="match status" value="1"/>
</dbReference>
<dbReference type="STRING" id="396323.VH98_13885"/>
<evidence type="ECO:0000256" key="5">
    <source>
        <dbReference type="ARBA" id="ARBA00023125"/>
    </source>
</evidence>
<dbReference type="RefSeq" id="WP_004902970.1">
    <property type="nucleotide sequence ID" value="NZ_BBTI01000017.1"/>
</dbReference>
<evidence type="ECO:0000313" key="9">
    <source>
        <dbReference type="Proteomes" id="UP000018418"/>
    </source>
</evidence>
<name>V2U8F3_9GAMM</name>
<evidence type="ECO:0000256" key="3">
    <source>
        <dbReference type="ARBA" id="ARBA00022741"/>
    </source>
</evidence>
<comment type="subcellular location">
    <subcellularLocation>
        <location evidence="6">Cytoplasm</location>
    </subcellularLocation>
</comment>
<dbReference type="PANTHER" id="PTHR32182:SF0">
    <property type="entry name" value="DNA REPLICATION AND REPAIR PROTEIN RECF"/>
    <property type="match status" value="1"/>
</dbReference>
<keyword evidence="6" id="KW-0742">SOS response</keyword>
<accession>V2U8F3</accession>
<keyword evidence="3 6" id="KW-0547">Nucleotide-binding</keyword>
<evidence type="ECO:0000259" key="7">
    <source>
        <dbReference type="Pfam" id="PF02463"/>
    </source>
</evidence>
<keyword evidence="1 6" id="KW-0963">Cytoplasm</keyword>
<keyword evidence="6" id="KW-0227">DNA damage</keyword>
<dbReference type="InterPro" id="IPR042174">
    <property type="entry name" value="RecF_2"/>
</dbReference>
<keyword evidence="6" id="KW-0234">DNA repair</keyword>